<organism evidence="3 4">
    <name type="scientific">Dermatophagoides pteronyssinus</name>
    <name type="common">European house dust mite</name>
    <dbReference type="NCBI Taxonomy" id="6956"/>
    <lineage>
        <taxon>Eukaryota</taxon>
        <taxon>Metazoa</taxon>
        <taxon>Ecdysozoa</taxon>
        <taxon>Arthropoda</taxon>
        <taxon>Chelicerata</taxon>
        <taxon>Arachnida</taxon>
        <taxon>Acari</taxon>
        <taxon>Acariformes</taxon>
        <taxon>Sarcoptiformes</taxon>
        <taxon>Astigmata</taxon>
        <taxon>Psoroptidia</taxon>
        <taxon>Analgoidea</taxon>
        <taxon>Pyroglyphidae</taxon>
        <taxon>Dermatophagoidinae</taxon>
        <taxon>Dermatophagoides</taxon>
    </lineage>
</organism>
<dbReference type="Proteomes" id="UP000887458">
    <property type="component" value="Unassembled WGS sequence"/>
</dbReference>
<dbReference type="InterPro" id="IPR053019">
    <property type="entry name" value="GATA_zinc_finger"/>
</dbReference>
<name>A0ABQ8JTV7_DERPT</name>
<sequence>MSNNNRNKQEYRKLQKEFLNIDHQCLNDIMEHFENDYQSTRKILIELYGTNNKNNDYDNDDNDSAFSSSIASSNDTIYLPITTEFFDNLHYLMETRNDLLNDTASTTIREDLRMKDTIYLPINMDLAYEIYWNLINYIQNTYDHLVTTATDFNNDDELCPLVDDDHHISEIMETEKAIQASRQEYLQNLIRKRQEYLHECNNKNNNNNNNQSKIERQALLQEWLLEKKRDFLIKHFPGVDLLKLNRLFELNFFNLNETIKDIEAFYDCKLPLYYNKSLYSEVVKKPIKIVDNLMVKSTLTTVTANKKKKIKKKKKKKNKESPIKTINLVDVDQIFVSHDTDDNDDDDDDNGDGDGDDNIKINDQQKFFAIIDEFLKQRHCYRLKLEHLQRKKIKFMKNGHKIIHRYHDEIRKVYQELRRLSEEIIDAYQNYDFNENIMDLHQLHMNEVRIIVPTILATKQQQLLVNNNNNNNNNNDDGEKKKISANNNDKLEFKIITGIGSGTIRRYLTNFIVKKKLEYRMTDGQGSFIITLYANNPIKFD</sequence>
<accession>A0ABQ8JTV7</accession>
<keyword evidence="4" id="KW-1185">Reference proteome</keyword>
<dbReference type="Gene3D" id="3.30.1370.110">
    <property type="match status" value="1"/>
</dbReference>
<dbReference type="EMBL" id="NJHN03000017">
    <property type="protein sequence ID" value="KAH9425838.1"/>
    <property type="molecule type" value="Genomic_DNA"/>
</dbReference>
<comment type="caution">
    <text evidence="3">The sequence shown here is derived from an EMBL/GenBank/DDBJ whole genome shotgun (WGS) entry which is preliminary data.</text>
</comment>
<dbReference type="InterPro" id="IPR036063">
    <property type="entry name" value="Smr_dom_sf"/>
</dbReference>
<dbReference type="PANTHER" id="PTHR23353:SF23">
    <property type="entry name" value="PROTEIN HAIRLESS"/>
    <property type="match status" value="1"/>
</dbReference>
<feature type="coiled-coil region" evidence="1">
    <location>
        <begin position="186"/>
        <end position="222"/>
    </location>
</feature>
<dbReference type="PANTHER" id="PTHR23353">
    <property type="entry name" value="RAB-GAP/TBC-RELATED"/>
    <property type="match status" value="1"/>
</dbReference>
<feature type="coiled-coil region" evidence="1">
    <location>
        <begin position="371"/>
        <end position="430"/>
    </location>
</feature>
<evidence type="ECO:0000313" key="3">
    <source>
        <dbReference type="EMBL" id="KAH9425838.1"/>
    </source>
</evidence>
<feature type="region of interest" description="Disordered" evidence="2">
    <location>
        <begin position="340"/>
        <end position="359"/>
    </location>
</feature>
<evidence type="ECO:0000313" key="4">
    <source>
        <dbReference type="Proteomes" id="UP000887458"/>
    </source>
</evidence>
<gene>
    <name evidence="3" type="ORF">DERP_005057</name>
</gene>
<reference evidence="3 4" key="2">
    <citation type="journal article" date="2022" name="Mol. Biol. Evol.">
        <title>Comparative Genomics Reveals Insights into the Divergent Evolution of Astigmatic Mites and Household Pest Adaptations.</title>
        <authorList>
            <person name="Xiong Q."/>
            <person name="Wan A.T."/>
            <person name="Liu X."/>
            <person name="Fung C.S."/>
            <person name="Xiao X."/>
            <person name="Malainual N."/>
            <person name="Hou J."/>
            <person name="Wang L."/>
            <person name="Wang M."/>
            <person name="Yang K.Y."/>
            <person name="Cui Y."/>
            <person name="Leung E.L."/>
            <person name="Nong W."/>
            <person name="Shin S.K."/>
            <person name="Au S.W."/>
            <person name="Jeong K.Y."/>
            <person name="Chew F.T."/>
            <person name="Hui J.H."/>
            <person name="Leung T.F."/>
            <person name="Tungtrongchitr A."/>
            <person name="Zhong N."/>
            <person name="Liu Z."/>
            <person name="Tsui S.K."/>
        </authorList>
    </citation>
    <scope>NUCLEOTIDE SEQUENCE [LARGE SCALE GENOMIC DNA]</scope>
    <source>
        <strain evidence="3">Derp</strain>
    </source>
</reference>
<evidence type="ECO:0000256" key="2">
    <source>
        <dbReference type="SAM" id="MobiDB-lite"/>
    </source>
</evidence>
<proteinExistence type="predicted"/>
<evidence type="ECO:0000256" key="1">
    <source>
        <dbReference type="SAM" id="Coils"/>
    </source>
</evidence>
<reference evidence="3 4" key="1">
    <citation type="journal article" date="2018" name="J. Allergy Clin. Immunol.">
        <title>High-quality assembly of Dermatophagoides pteronyssinus genome and transcriptome reveals a wide range of novel allergens.</title>
        <authorList>
            <person name="Liu X.Y."/>
            <person name="Yang K.Y."/>
            <person name="Wang M.Q."/>
            <person name="Kwok J.S."/>
            <person name="Zeng X."/>
            <person name="Yang Z."/>
            <person name="Xiao X.J."/>
            <person name="Lau C.P."/>
            <person name="Li Y."/>
            <person name="Huang Z.M."/>
            <person name="Ba J.G."/>
            <person name="Yim A.K."/>
            <person name="Ouyang C.Y."/>
            <person name="Ngai S.M."/>
            <person name="Chan T.F."/>
            <person name="Leung E.L."/>
            <person name="Liu L."/>
            <person name="Liu Z.G."/>
            <person name="Tsui S.K."/>
        </authorList>
    </citation>
    <scope>NUCLEOTIDE SEQUENCE [LARGE SCALE GENOMIC DNA]</scope>
    <source>
        <strain evidence="3">Derp</strain>
    </source>
</reference>
<keyword evidence="1" id="KW-0175">Coiled coil</keyword>
<feature type="compositionally biased region" description="Acidic residues" evidence="2">
    <location>
        <begin position="341"/>
        <end position="356"/>
    </location>
</feature>
<protein>
    <submittedName>
        <fullName evidence="3">Uncharacterized protein</fullName>
    </submittedName>
</protein>